<comment type="caution">
    <text evidence="3">The sequence shown here is derived from an EMBL/GenBank/DDBJ whole genome shotgun (WGS) entry which is preliminary data.</text>
</comment>
<feature type="domain" description="Methyltransferase type 11" evidence="2">
    <location>
        <begin position="1"/>
        <end position="34"/>
    </location>
</feature>
<dbReference type="InterPro" id="IPR029063">
    <property type="entry name" value="SAM-dependent_MTases_sf"/>
</dbReference>
<dbReference type="SUPFAM" id="SSF53335">
    <property type="entry name" value="S-adenosyl-L-methionine-dependent methyltransferases"/>
    <property type="match status" value="1"/>
</dbReference>
<evidence type="ECO:0000313" key="3">
    <source>
        <dbReference type="EMBL" id="MBB4903347.1"/>
    </source>
</evidence>
<dbReference type="AlphaFoldDB" id="A0A7W7PXV7"/>
<organism evidence="3 4">
    <name type="scientific">Streptomyces griseomycini</name>
    <dbReference type="NCBI Taxonomy" id="66895"/>
    <lineage>
        <taxon>Bacteria</taxon>
        <taxon>Bacillati</taxon>
        <taxon>Actinomycetota</taxon>
        <taxon>Actinomycetes</taxon>
        <taxon>Kitasatosporales</taxon>
        <taxon>Streptomycetaceae</taxon>
        <taxon>Streptomyces</taxon>
    </lineage>
</organism>
<dbReference type="InterPro" id="IPR007214">
    <property type="entry name" value="YbaK/aa-tRNA-synth-assoc-dom"/>
</dbReference>
<dbReference type="GO" id="GO:0008757">
    <property type="term" value="F:S-adenosylmethionine-dependent methyltransferase activity"/>
    <property type="evidence" value="ECO:0007669"/>
    <property type="project" value="InterPro"/>
</dbReference>
<keyword evidence="3" id="KW-0489">Methyltransferase</keyword>
<dbReference type="GO" id="GO:0032259">
    <property type="term" value="P:methylation"/>
    <property type="evidence" value="ECO:0007669"/>
    <property type="project" value="UniProtKB-KW"/>
</dbReference>
<dbReference type="Gene3D" id="3.90.960.10">
    <property type="entry name" value="YbaK/aminoacyl-tRNA synthetase-associated domain"/>
    <property type="match status" value="1"/>
</dbReference>
<protein>
    <submittedName>
        <fullName evidence="3">SAM-dependent methyltransferase</fullName>
    </submittedName>
</protein>
<dbReference type="EMBL" id="JACHJI010000027">
    <property type="protein sequence ID" value="MBB4903347.1"/>
    <property type="molecule type" value="Genomic_DNA"/>
</dbReference>
<keyword evidence="3" id="KW-0808">Transferase</keyword>
<dbReference type="Pfam" id="PF08241">
    <property type="entry name" value="Methyltransf_11"/>
    <property type="match status" value="1"/>
</dbReference>
<gene>
    <name evidence="3" type="ORF">FHS37_007444</name>
</gene>
<accession>A0A7W7PXV7</accession>
<evidence type="ECO:0000259" key="2">
    <source>
        <dbReference type="Pfam" id="PF08241"/>
    </source>
</evidence>
<evidence type="ECO:0000259" key="1">
    <source>
        <dbReference type="Pfam" id="PF04073"/>
    </source>
</evidence>
<sequence length="136" mass="14508">MDAVVTVWLLHLLPDPVPVLAEATRVPHPGGTLVTTVDRDDAYGDKRVGLAAVKALYGGTYASFASGEVAEELAGSPSGTILPFSFDERLDLFVDPGLLVHPEFRFDAARLDRSIALSSDGYLDIAEPRVVQVSAD</sequence>
<dbReference type="Proteomes" id="UP000579523">
    <property type="component" value="Unassembled WGS sequence"/>
</dbReference>
<keyword evidence="4" id="KW-1185">Reference proteome</keyword>
<dbReference type="InterPro" id="IPR013216">
    <property type="entry name" value="Methyltransf_11"/>
</dbReference>
<name>A0A7W7PXV7_9ACTN</name>
<dbReference type="SUPFAM" id="SSF55826">
    <property type="entry name" value="YbaK/ProRS associated domain"/>
    <property type="match status" value="1"/>
</dbReference>
<evidence type="ECO:0000313" key="4">
    <source>
        <dbReference type="Proteomes" id="UP000579523"/>
    </source>
</evidence>
<feature type="domain" description="YbaK/aminoacyl-tRNA synthetase-associated" evidence="1">
    <location>
        <begin position="44"/>
        <end position="124"/>
    </location>
</feature>
<proteinExistence type="predicted"/>
<dbReference type="InterPro" id="IPR036754">
    <property type="entry name" value="YbaK/aa-tRNA-synt-asso_dom_sf"/>
</dbReference>
<reference evidence="3 4" key="1">
    <citation type="submission" date="2020-08" db="EMBL/GenBank/DDBJ databases">
        <title>Genomic Encyclopedia of Type Strains, Phase III (KMG-III): the genomes of soil and plant-associated and newly described type strains.</title>
        <authorList>
            <person name="Whitman W."/>
        </authorList>
    </citation>
    <scope>NUCLEOTIDE SEQUENCE [LARGE SCALE GENOMIC DNA]</scope>
    <source>
        <strain evidence="3 4">CECT 3273</strain>
    </source>
</reference>
<dbReference type="GO" id="GO:0002161">
    <property type="term" value="F:aminoacyl-tRNA deacylase activity"/>
    <property type="evidence" value="ECO:0007669"/>
    <property type="project" value="InterPro"/>
</dbReference>
<dbReference type="Pfam" id="PF04073">
    <property type="entry name" value="tRNA_edit"/>
    <property type="match status" value="1"/>
</dbReference>